<comment type="caution">
    <text evidence="7">The sequence shown here is derived from an EMBL/GenBank/DDBJ whole genome shotgun (WGS) entry which is preliminary data.</text>
</comment>
<dbReference type="GO" id="GO:0050660">
    <property type="term" value="F:flavin adenine dinucleotide binding"/>
    <property type="evidence" value="ECO:0007669"/>
    <property type="project" value="TreeGrafter"/>
</dbReference>
<evidence type="ECO:0000259" key="6">
    <source>
        <dbReference type="Pfam" id="PF02776"/>
    </source>
</evidence>
<dbReference type="NCBIfam" id="NF006122">
    <property type="entry name" value="PRK08266.1"/>
    <property type="match status" value="1"/>
</dbReference>
<dbReference type="Gene3D" id="3.40.50.1220">
    <property type="entry name" value="TPP-binding domain"/>
    <property type="match status" value="1"/>
</dbReference>
<keyword evidence="2 3" id="KW-0786">Thiamine pyrophosphate</keyword>
<dbReference type="AlphaFoldDB" id="A0AAJ4S4T0"/>
<feature type="domain" description="Thiamine pyrophosphate enzyme central" evidence="4">
    <location>
        <begin position="208"/>
        <end position="332"/>
    </location>
</feature>
<accession>A0AAJ4S4T0</accession>
<evidence type="ECO:0000313" key="7">
    <source>
        <dbReference type="EMBL" id="RSV03094.1"/>
    </source>
</evidence>
<dbReference type="InterPro" id="IPR029061">
    <property type="entry name" value="THDP-binding"/>
</dbReference>
<dbReference type="GO" id="GO:0000287">
    <property type="term" value="F:magnesium ion binding"/>
    <property type="evidence" value="ECO:0007669"/>
    <property type="project" value="InterPro"/>
</dbReference>
<dbReference type="GO" id="GO:0009099">
    <property type="term" value="P:L-valine biosynthetic process"/>
    <property type="evidence" value="ECO:0007669"/>
    <property type="project" value="TreeGrafter"/>
</dbReference>
<evidence type="ECO:0000256" key="1">
    <source>
        <dbReference type="ARBA" id="ARBA00007812"/>
    </source>
</evidence>
<dbReference type="InterPro" id="IPR011766">
    <property type="entry name" value="TPP_enzyme_TPP-bd"/>
</dbReference>
<dbReference type="GO" id="GO:0030976">
    <property type="term" value="F:thiamine pyrophosphate binding"/>
    <property type="evidence" value="ECO:0007669"/>
    <property type="project" value="InterPro"/>
</dbReference>
<reference evidence="7 8" key="1">
    <citation type="submission" date="2018-07" db="EMBL/GenBank/DDBJ databases">
        <title>Genomic and Epidemiologic Investigation of an Indolent Hospital Outbreak.</title>
        <authorList>
            <person name="Johnson R.C."/>
            <person name="Deming C."/>
            <person name="Conlan S."/>
            <person name="Zellmer C.J."/>
            <person name="Michelin A.V."/>
            <person name="Lee-Lin S."/>
            <person name="Thomas P.J."/>
            <person name="Park M."/>
            <person name="Weingarten R.A."/>
            <person name="Less J."/>
            <person name="Dekker J.P."/>
            <person name="Frank K.M."/>
            <person name="Musser K.A."/>
            <person name="Mcquiston J.R."/>
            <person name="Henderson D.K."/>
            <person name="Lau A.F."/>
            <person name="Palmore T.N."/>
            <person name="Segre J.A."/>
        </authorList>
    </citation>
    <scope>NUCLEOTIDE SEQUENCE [LARGE SCALE GENOMIC DNA]</scope>
    <source>
        <strain evidence="7 8">SK-NIH.Env10_0317</strain>
    </source>
</reference>
<dbReference type="InterPro" id="IPR012000">
    <property type="entry name" value="Thiamin_PyroP_enz_cen_dom"/>
</dbReference>
<feature type="domain" description="Thiamine pyrophosphate enzyme TPP-binding" evidence="5">
    <location>
        <begin position="394"/>
        <end position="535"/>
    </location>
</feature>
<dbReference type="Proteomes" id="UP000286681">
    <property type="component" value="Unassembled WGS sequence"/>
</dbReference>
<dbReference type="EMBL" id="QQWO01000008">
    <property type="protein sequence ID" value="RSV03094.1"/>
    <property type="molecule type" value="Genomic_DNA"/>
</dbReference>
<dbReference type="GO" id="GO:0009097">
    <property type="term" value="P:isoleucine biosynthetic process"/>
    <property type="evidence" value="ECO:0007669"/>
    <property type="project" value="TreeGrafter"/>
</dbReference>
<proteinExistence type="inferred from homology"/>
<gene>
    <name evidence="7" type="ORF">CA257_11460</name>
</gene>
<dbReference type="InterPro" id="IPR029035">
    <property type="entry name" value="DHS-like_NAD/FAD-binding_dom"/>
</dbReference>
<dbReference type="SUPFAM" id="SSF52467">
    <property type="entry name" value="DHS-like NAD/FAD-binding domain"/>
    <property type="match status" value="1"/>
</dbReference>
<dbReference type="PANTHER" id="PTHR18968">
    <property type="entry name" value="THIAMINE PYROPHOSPHATE ENZYMES"/>
    <property type="match status" value="1"/>
</dbReference>
<organism evidence="7 8">
    <name type="scientific">Sphingomonas koreensis</name>
    <dbReference type="NCBI Taxonomy" id="93064"/>
    <lineage>
        <taxon>Bacteria</taxon>
        <taxon>Pseudomonadati</taxon>
        <taxon>Pseudomonadota</taxon>
        <taxon>Alphaproteobacteria</taxon>
        <taxon>Sphingomonadales</taxon>
        <taxon>Sphingomonadaceae</taxon>
        <taxon>Sphingomonas</taxon>
    </lineage>
</organism>
<dbReference type="CDD" id="cd07035">
    <property type="entry name" value="TPP_PYR_POX_like"/>
    <property type="match status" value="1"/>
</dbReference>
<comment type="similarity">
    <text evidence="1 3">Belongs to the TPP enzyme family.</text>
</comment>
<evidence type="ECO:0000313" key="8">
    <source>
        <dbReference type="Proteomes" id="UP000286681"/>
    </source>
</evidence>
<dbReference type="Gene3D" id="3.40.50.970">
    <property type="match status" value="2"/>
</dbReference>
<evidence type="ECO:0000256" key="3">
    <source>
        <dbReference type="RuleBase" id="RU362132"/>
    </source>
</evidence>
<dbReference type="SUPFAM" id="SSF52518">
    <property type="entry name" value="Thiamin diphosphate-binding fold (THDP-binding)"/>
    <property type="match status" value="2"/>
</dbReference>
<dbReference type="PANTHER" id="PTHR18968:SF167">
    <property type="entry name" value="ACETOLACTATE SYNTHASE LARGE SUBUNIT ILVB2-RELATED"/>
    <property type="match status" value="1"/>
</dbReference>
<dbReference type="Pfam" id="PF02775">
    <property type="entry name" value="TPP_enzyme_C"/>
    <property type="match status" value="1"/>
</dbReference>
<feature type="domain" description="Thiamine pyrophosphate enzyme N-terminal TPP-binding" evidence="6">
    <location>
        <begin position="18"/>
        <end position="134"/>
    </location>
</feature>
<sequence>MSLDQRTKAENVSATRGTGGDALVAGLHRWGVDTFFGVPGVQLDELFDGLQRGGGDIRVVHSRHEQGAAYMALGYAMVTGKPGVCAVVPGPGLLNAGAAISTAYACNARVLCLTSTVNSALIDRRYGALHEINDQDGLLRSLTKWSARATHASEIPGLLDEAFRQLLTGRPRPVALEIPPDILAQTGFFTYPDALPSLANPLADPAAIEQAATLIAGARNPMIVVGSGAQEAGREVRALAELIQAPIVSRHMGRGVVRSDDDYALPAAAALPHWPDVDVVIGIGSRLTQLREWGMGGGLKVVHIDLDQSEINRIAPPAVGIVADAAEATAKLVDALAEKNLSPAPRTAEFAAIRAAFREEVATEIQPQVGYLDVIRAAMAEDDVFVDEMTQVGYASRYALPVYTPRTYVNSSYQGTLGYGFATALGAQVGAGKRRVISVNGDGGFMYTMPELATAVLHRIPLIAIVFNDGNFGNVRRIQANKYGGRLIASNLHNPDFVALAHSFGVAGLKAEGPEGLATALETARGLEGPVLIEVPMNLEATPSPWKHVHGRKVR</sequence>
<dbReference type="GO" id="GO:0005948">
    <property type="term" value="C:acetolactate synthase complex"/>
    <property type="evidence" value="ECO:0007669"/>
    <property type="project" value="TreeGrafter"/>
</dbReference>
<evidence type="ECO:0000259" key="5">
    <source>
        <dbReference type="Pfam" id="PF02775"/>
    </source>
</evidence>
<dbReference type="CDD" id="cd00568">
    <property type="entry name" value="TPP_enzymes"/>
    <property type="match status" value="1"/>
</dbReference>
<dbReference type="InterPro" id="IPR012001">
    <property type="entry name" value="Thiamin_PyroP_enz_TPP-bd_dom"/>
</dbReference>
<protein>
    <recommendedName>
        <fullName evidence="9">Acetolactate synthase-1/2/3 large subunit</fullName>
    </recommendedName>
</protein>
<evidence type="ECO:0000259" key="4">
    <source>
        <dbReference type="Pfam" id="PF00205"/>
    </source>
</evidence>
<dbReference type="Pfam" id="PF00205">
    <property type="entry name" value="TPP_enzyme_M"/>
    <property type="match status" value="1"/>
</dbReference>
<evidence type="ECO:0008006" key="9">
    <source>
        <dbReference type="Google" id="ProtNLM"/>
    </source>
</evidence>
<dbReference type="GO" id="GO:0003984">
    <property type="term" value="F:acetolactate synthase activity"/>
    <property type="evidence" value="ECO:0007669"/>
    <property type="project" value="TreeGrafter"/>
</dbReference>
<dbReference type="InterPro" id="IPR045229">
    <property type="entry name" value="TPP_enz"/>
</dbReference>
<evidence type="ECO:0000256" key="2">
    <source>
        <dbReference type="ARBA" id="ARBA00023052"/>
    </source>
</evidence>
<name>A0AAJ4S4T0_9SPHN</name>
<dbReference type="Pfam" id="PF02776">
    <property type="entry name" value="TPP_enzyme_N"/>
    <property type="match status" value="1"/>
</dbReference>